<accession>A0A4Q0QP86</accession>
<gene>
    <name evidence="2" type="ORF">EAS61_15325</name>
</gene>
<evidence type="ECO:0000256" key="1">
    <source>
        <dbReference type="SAM" id="Phobius"/>
    </source>
</evidence>
<reference evidence="2 3" key="1">
    <citation type="submission" date="2018-11" db="EMBL/GenBank/DDBJ databases">
        <title>Bradyrhizobium sp. nov., isolated from effective nodules of peanut in China.</title>
        <authorList>
            <person name="Li Y."/>
        </authorList>
    </citation>
    <scope>NUCLEOTIDE SEQUENCE [LARGE SCALE GENOMIC DNA]</scope>
    <source>
        <strain evidence="2 3">CCBAU 51770</strain>
    </source>
</reference>
<evidence type="ECO:0000313" key="2">
    <source>
        <dbReference type="EMBL" id="RXG97364.1"/>
    </source>
</evidence>
<keyword evidence="1" id="KW-0472">Membrane</keyword>
<feature type="transmembrane region" description="Helical" evidence="1">
    <location>
        <begin position="136"/>
        <end position="157"/>
    </location>
</feature>
<proteinExistence type="predicted"/>
<keyword evidence="1" id="KW-0812">Transmembrane</keyword>
<comment type="caution">
    <text evidence="2">The sequence shown here is derived from an EMBL/GenBank/DDBJ whole genome shotgun (WGS) entry which is preliminary data.</text>
</comment>
<dbReference type="Proteomes" id="UP000290174">
    <property type="component" value="Unassembled WGS sequence"/>
</dbReference>
<feature type="transmembrane region" description="Helical" evidence="1">
    <location>
        <begin position="349"/>
        <end position="366"/>
    </location>
</feature>
<feature type="transmembrane region" description="Helical" evidence="1">
    <location>
        <begin position="217"/>
        <end position="237"/>
    </location>
</feature>
<keyword evidence="1" id="KW-1133">Transmembrane helix</keyword>
<feature type="transmembrane region" description="Helical" evidence="1">
    <location>
        <begin position="321"/>
        <end position="343"/>
    </location>
</feature>
<evidence type="ECO:0000313" key="3">
    <source>
        <dbReference type="Proteomes" id="UP000290174"/>
    </source>
</evidence>
<feature type="transmembrane region" description="Helical" evidence="1">
    <location>
        <begin position="193"/>
        <end position="210"/>
    </location>
</feature>
<sequence length="421" mass="45504">MKRYFPAVLLAGLLVVALQPVYFLLMSNLDRVISHNGTWAHIRNAFDSGVLETSFHSKNFWITGGDRFTDCYSLGIGLQPGVEAAAAGITASRPVSDGHSCDDLKAAAADPISVTWYRYSRYWHGYRVYSAPVASALPILALKLLDLLLLATAAIFFCLEAAKLIGVSPTLGLCLPVLFMSDFVRIWQVTPHAVSTAVILGGAAVFAAAIRKRAPDLVLIVVAAAAGSLFNFVDFLVNPPWMPMLLAFFLLAAGRGAPITLVCVGVWFSAYGATWAAKWVGAYLVEPSFDIKSDVIGTALFRISGDNVKVWHFPLAATVKVFTNAFLSWGMLILLPALIFFRVPLRRPRFALAWPALIPVVWFEILSNHSQIHSFFVSRSAAAAIGVTAASALIAANVTDVGAMFAAARGSQEDLRTQEVQ</sequence>
<feature type="transmembrane region" description="Helical" evidence="1">
    <location>
        <begin position="243"/>
        <end position="268"/>
    </location>
</feature>
<dbReference type="RefSeq" id="WP_128956017.1">
    <property type="nucleotide sequence ID" value="NZ_RKMK01000011.1"/>
</dbReference>
<dbReference type="EMBL" id="RKMK01000011">
    <property type="protein sequence ID" value="RXG97364.1"/>
    <property type="molecule type" value="Genomic_DNA"/>
</dbReference>
<feature type="transmembrane region" description="Helical" evidence="1">
    <location>
        <begin position="164"/>
        <end position="187"/>
    </location>
</feature>
<organism evidence="2 3">
    <name type="scientific">Bradyrhizobium zhanjiangense</name>
    <dbReference type="NCBI Taxonomy" id="1325107"/>
    <lineage>
        <taxon>Bacteria</taxon>
        <taxon>Pseudomonadati</taxon>
        <taxon>Pseudomonadota</taxon>
        <taxon>Alphaproteobacteria</taxon>
        <taxon>Hyphomicrobiales</taxon>
        <taxon>Nitrobacteraceae</taxon>
        <taxon>Bradyrhizobium</taxon>
    </lineage>
</organism>
<dbReference type="AlphaFoldDB" id="A0A4Q0QP86"/>
<name>A0A4Q0QP86_9BRAD</name>
<protein>
    <submittedName>
        <fullName evidence="2">Uncharacterized protein</fullName>
    </submittedName>
</protein>